<keyword evidence="1" id="KW-0812">Transmembrane</keyword>
<dbReference type="EMBL" id="PDOB01000063">
    <property type="protein sequence ID" value="PIL37838.1"/>
    <property type="molecule type" value="Genomic_DNA"/>
</dbReference>
<evidence type="ECO:0000313" key="3">
    <source>
        <dbReference type="Proteomes" id="UP000228593"/>
    </source>
</evidence>
<dbReference type="AlphaFoldDB" id="A0A2G8SWH0"/>
<reference evidence="2 3" key="1">
    <citation type="submission" date="2017-10" db="EMBL/GenBank/DDBJ databases">
        <title>Massilia psychrophilum sp. nov., a novel purple-pigmented bacterium isolated from Tianshan glacier, Xinjiang Municipality, China.</title>
        <authorList>
            <person name="Wang H."/>
        </authorList>
    </citation>
    <scope>NUCLEOTIDE SEQUENCE [LARGE SCALE GENOMIC DNA]</scope>
    <source>
        <strain evidence="2 3">JCM 30813</strain>
    </source>
</reference>
<sequence length="68" mass="7740">MLQLEQAMSDPMAVRTKAFQVSKHGHVPLIHVLYLGYLVVYFDTGLAMHSAIHHRRIEVASFAFQFAI</sequence>
<evidence type="ECO:0000256" key="1">
    <source>
        <dbReference type="SAM" id="Phobius"/>
    </source>
</evidence>
<gene>
    <name evidence="2" type="ORF">CR103_21295</name>
</gene>
<proteinExistence type="predicted"/>
<comment type="caution">
    <text evidence="2">The sequence shown here is derived from an EMBL/GenBank/DDBJ whole genome shotgun (WGS) entry which is preliminary data.</text>
</comment>
<name>A0A2G8SWH0_9BURK</name>
<dbReference type="Proteomes" id="UP000228593">
    <property type="component" value="Unassembled WGS sequence"/>
</dbReference>
<feature type="transmembrane region" description="Helical" evidence="1">
    <location>
        <begin position="29"/>
        <end position="48"/>
    </location>
</feature>
<keyword evidence="1" id="KW-1133">Transmembrane helix</keyword>
<accession>A0A2G8SWH0</accession>
<keyword evidence="3" id="KW-1185">Reference proteome</keyword>
<protein>
    <submittedName>
        <fullName evidence="2">Uncharacterized protein</fullName>
    </submittedName>
</protein>
<evidence type="ECO:0000313" key="2">
    <source>
        <dbReference type="EMBL" id="PIL37838.1"/>
    </source>
</evidence>
<organism evidence="2 3">
    <name type="scientific">Massilia psychrophila</name>
    <dbReference type="NCBI Taxonomy" id="1603353"/>
    <lineage>
        <taxon>Bacteria</taxon>
        <taxon>Pseudomonadati</taxon>
        <taxon>Pseudomonadota</taxon>
        <taxon>Betaproteobacteria</taxon>
        <taxon>Burkholderiales</taxon>
        <taxon>Oxalobacteraceae</taxon>
        <taxon>Telluria group</taxon>
        <taxon>Massilia</taxon>
    </lineage>
</organism>
<keyword evidence="1" id="KW-0472">Membrane</keyword>